<evidence type="ECO:0000256" key="1">
    <source>
        <dbReference type="SAM" id="Phobius"/>
    </source>
</evidence>
<dbReference type="Proteomes" id="UP001054846">
    <property type="component" value="Chromosome"/>
</dbReference>
<evidence type="ECO:0000313" key="3">
    <source>
        <dbReference type="Proteomes" id="UP001054846"/>
    </source>
</evidence>
<accession>A0ABY3PMG3</accession>
<proteinExistence type="predicted"/>
<keyword evidence="1" id="KW-0472">Membrane</keyword>
<gene>
    <name evidence="2" type="ORF">ISF26_23170</name>
</gene>
<sequence length="260" mass="28256">MNSQTEKLPMNNVSAAIFWLIGLSVSLGTLFACLLTMLPVLPLLPSFFFGCASALLVYHFLGGLSQHDKIGGSLGFGDLKIEFSFLGALASLVGVTWLLNYGFQTQLEPFKPGNIVIKAETATTIPSKPLPEQIQTFQAACWDNKGICQAILRDATIWVDENLNPKEATVCPIHKDLVGLPLTVWIGESYLMPPMLVSGTNGSCGPSENIVNIAIGPNDERHIPEYLQTGSYTGQFQVGPLKQIPERPTVQQRSKEKPGI</sequence>
<organism evidence="2 3">
    <name type="scientific">Gloeobacter morelensis MG652769</name>
    <dbReference type="NCBI Taxonomy" id="2781736"/>
    <lineage>
        <taxon>Bacteria</taxon>
        <taxon>Bacillati</taxon>
        <taxon>Cyanobacteriota</taxon>
        <taxon>Cyanophyceae</taxon>
        <taxon>Gloeobacterales</taxon>
        <taxon>Gloeobacteraceae</taxon>
        <taxon>Gloeobacter</taxon>
        <taxon>Gloeobacter morelensis</taxon>
    </lineage>
</organism>
<reference evidence="2 3" key="1">
    <citation type="journal article" date="2021" name="Genome Biol. Evol.">
        <title>Complete Genome Sequencing of a Novel Gloeobacter Species from a Waterfall Cave in Mexico.</title>
        <authorList>
            <person name="Saw J.H."/>
            <person name="Cardona T."/>
            <person name="Montejano G."/>
        </authorList>
    </citation>
    <scope>NUCLEOTIDE SEQUENCE [LARGE SCALE GENOMIC DNA]</scope>
    <source>
        <strain evidence="2">MG652769</strain>
    </source>
</reference>
<evidence type="ECO:0000313" key="2">
    <source>
        <dbReference type="EMBL" id="UFP94597.1"/>
    </source>
</evidence>
<dbReference type="EMBL" id="CP063845">
    <property type="protein sequence ID" value="UFP94597.1"/>
    <property type="molecule type" value="Genomic_DNA"/>
</dbReference>
<name>A0ABY3PMG3_9CYAN</name>
<feature type="transmembrane region" description="Helical" evidence="1">
    <location>
        <begin position="83"/>
        <end position="103"/>
    </location>
</feature>
<keyword evidence="3" id="KW-1185">Reference proteome</keyword>
<protein>
    <submittedName>
        <fullName evidence="2">Uncharacterized protein</fullName>
    </submittedName>
</protein>
<keyword evidence="1" id="KW-1133">Transmembrane helix</keyword>
<dbReference type="PROSITE" id="PS51257">
    <property type="entry name" value="PROKAR_LIPOPROTEIN"/>
    <property type="match status" value="1"/>
</dbReference>
<feature type="transmembrane region" description="Helical" evidence="1">
    <location>
        <begin position="12"/>
        <end position="37"/>
    </location>
</feature>
<dbReference type="RefSeq" id="WP_230841645.1">
    <property type="nucleotide sequence ID" value="NZ_CP063845.1"/>
</dbReference>
<feature type="transmembrane region" description="Helical" evidence="1">
    <location>
        <begin position="43"/>
        <end position="62"/>
    </location>
</feature>
<keyword evidence="1" id="KW-0812">Transmembrane</keyword>